<dbReference type="EMBL" id="JAIFTH010001137">
    <property type="protein sequence ID" value="KAG9508666.1"/>
    <property type="molecule type" value="Genomic_DNA"/>
</dbReference>
<name>A0ABQ7S5G8_9ACAR</name>
<evidence type="ECO:0000313" key="1">
    <source>
        <dbReference type="EMBL" id="KAG9508666.1"/>
    </source>
</evidence>
<sequence length="154" mass="17168">MLIDFASDGVLKTFEDYCTPGSRIRELAIKHGECLNIQRPRMNKCLIDFQAAVEKTTSDPNRWKERPKTLCCAYDRYIGCNADVIAPTCGREAIELGEVLIRSIFSRGLQVTCSRYKHTSGLCKSLLPPKGTQPKGPRSQSVISRLMSTITGVQ</sequence>
<proteinExistence type="predicted"/>
<keyword evidence="2" id="KW-1185">Reference proteome</keyword>
<accession>A0ABQ7S5G8</accession>
<reference evidence="1 2" key="1">
    <citation type="submission" date="2020-10" db="EMBL/GenBank/DDBJ databases">
        <authorList>
            <person name="Klimov P.B."/>
            <person name="Dyachkov S.M."/>
            <person name="Chetverikov P.E."/>
        </authorList>
    </citation>
    <scope>NUCLEOTIDE SEQUENCE [LARGE SCALE GENOMIC DNA]</scope>
    <source>
        <strain evidence="1">BMOC 18-1129-001#AD2665</strain>
        <tissue evidence="1">Entire mites</tissue>
    </source>
</reference>
<dbReference type="Proteomes" id="UP000825002">
    <property type="component" value="Unassembled WGS sequence"/>
</dbReference>
<gene>
    <name evidence="1" type="ORF">GZH46_02833</name>
</gene>
<organism evidence="1 2">
    <name type="scientific">Fragariocoptes setiger</name>
    <dbReference type="NCBI Taxonomy" id="1670756"/>
    <lineage>
        <taxon>Eukaryota</taxon>
        <taxon>Metazoa</taxon>
        <taxon>Ecdysozoa</taxon>
        <taxon>Arthropoda</taxon>
        <taxon>Chelicerata</taxon>
        <taxon>Arachnida</taxon>
        <taxon>Acari</taxon>
        <taxon>Acariformes</taxon>
        <taxon>Trombidiformes</taxon>
        <taxon>Prostigmata</taxon>
        <taxon>Eupodina</taxon>
        <taxon>Eriophyoidea</taxon>
        <taxon>Phytoptidae</taxon>
        <taxon>Fragariocoptes</taxon>
    </lineage>
</organism>
<protein>
    <submittedName>
        <fullName evidence="1">Uncharacterized protein</fullName>
    </submittedName>
</protein>
<dbReference type="PANTHER" id="PTHR33964">
    <property type="entry name" value="RE45066P-RELATED"/>
    <property type="match status" value="1"/>
</dbReference>
<dbReference type="PANTHER" id="PTHR33964:SF1">
    <property type="entry name" value="RE45066P"/>
    <property type="match status" value="1"/>
</dbReference>
<comment type="caution">
    <text evidence="1">The sequence shown here is derived from an EMBL/GenBank/DDBJ whole genome shotgun (WGS) entry which is preliminary data.</text>
</comment>
<evidence type="ECO:0000313" key="2">
    <source>
        <dbReference type="Proteomes" id="UP000825002"/>
    </source>
</evidence>